<evidence type="ECO:0000313" key="2">
    <source>
        <dbReference type="Proteomes" id="UP001642484"/>
    </source>
</evidence>
<sequence>MHSERIFKVQIPDELKDNYKSGLPAFREPKLEAGENQHNHRVQGETVAGTLHESGLFVYTLSSGYIPVFLENVQVLVELEKFLVDSPTRSESRGLHYKKEPDGDKVPNKVVKWGSFVYGMVVAENTNWVQVGEYYLPIEWNGHQVLYPAESWNAAPKSFAPDQTARLCLFAPHEGDYFVTGTFTKSWKTAWDLTPEPFSESRAKGFRGRIYYVDVPVQELNNAEFKFRFHEKGTWKQVTDFLYITEKLKWEYDSLNNRTVKLDGRVAPGSKLFMYWGFPEASEQHVMEFLKVVLSGPGLNGLDEAMRRVDEVRQSVRQVTCKWPTARRTSVEQFDRLIPLALRDVLDSRPPAGPQPCSGVFVWMAVLEQRTRGNLSMLHHIRPEVVSVVAKWPPDIMSDARLAGCVHAAAKSALREEARNTSRKLSGQWLQAAIQVILHSETSIAEIPGAELVERGVVPQWAEIRLKDAPQARIESALRIAFKPAHTLQEVFDAAKAFLDHADRRAWGPLCVQTALEEGLAWVERSMDWGAGANNLQRLLDCLDDARVDEKNLVDIIQKAWRRLGARPHIIPEPTGHLNQSTRIVSQALTAEPEDADFVEFEGSSAFSWLRLAVLASNYSVLLSAVTRHVDLKCFVMPCLDQSALTSNYAPFLLSASRFRGCWPLPN</sequence>
<proteinExistence type="predicted"/>
<organism evidence="1 2">
    <name type="scientific">Durusdinium trenchii</name>
    <dbReference type="NCBI Taxonomy" id="1381693"/>
    <lineage>
        <taxon>Eukaryota</taxon>
        <taxon>Sar</taxon>
        <taxon>Alveolata</taxon>
        <taxon>Dinophyceae</taxon>
        <taxon>Suessiales</taxon>
        <taxon>Symbiodiniaceae</taxon>
        <taxon>Durusdinium</taxon>
    </lineage>
</organism>
<comment type="caution">
    <text evidence="1">The sequence shown here is derived from an EMBL/GenBank/DDBJ whole genome shotgun (WGS) entry which is preliminary data.</text>
</comment>
<dbReference type="EMBL" id="CAXAMN010008102">
    <property type="protein sequence ID" value="CAK9023971.1"/>
    <property type="molecule type" value="Genomic_DNA"/>
</dbReference>
<dbReference type="Proteomes" id="UP001642484">
    <property type="component" value="Unassembled WGS sequence"/>
</dbReference>
<reference evidence="1 2" key="1">
    <citation type="submission" date="2024-02" db="EMBL/GenBank/DDBJ databases">
        <authorList>
            <person name="Chen Y."/>
            <person name="Shah S."/>
            <person name="Dougan E. K."/>
            <person name="Thang M."/>
            <person name="Chan C."/>
        </authorList>
    </citation>
    <scope>NUCLEOTIDE SEQUENCE [LARGE SCALE GENOMIC DNA]</scope>
</reference>
<keyword evidence="2" id="KW-1185">Reference proteome</keyword>
<protein>
    <submittedName>
        <fullName evidence="1">Uncharacterized protein</fullName>
    </submittedName>
</protein>
<accession>A0ABP0KAZ7</accession>
<gene>
    <name evidence="1" type="ORF">CCMP2556_LOCUS15430</name>
</gene>
<evidence type="ECO:0000313" key="1">
    <source>
        <dbReference type="EMBL" id="CAK9023971.1"/>
    </source>
</evidence>
<name>A0ABP0KAZ7_9DINO</name>